<feature type="repeat" description="PPR" evidence="3">
    <location>
        <begin position="229"/>
        <end position="259"/>
    </location>
</feature>
<comment type="similarity">
    <text evidence="1">Belongs to the PPR family. PCMP-H subfamily.</text>
</comment>
<dbReference type="Pfam" id="PF14432">
    <property type="entry name" value="DYW_deaminase"/>
    <property type="match status" value="1"/>
</dbReference>
<dbReference type="FunFam" id="1.25.40.10:FF:000325">
    <property type="entry name" value="Pentatricopeptide repeat-containing protein At4g14820"/>
    <property type="match status" value="1"/>
</dbReference>
<dbReference type="NCBIfam" id="TIGR00756">
    <property type="entry name" value="PPR"/>
    <property type="match status" value="4"/>
</dbReference>
<dbReference type="InterPro" id="IPR032867">
    <property type="entry name" value="DYW_dom"/>
</dbReference>
<keyword evidence="2" id="KW-0677">Repeat</keyword>
<dbReference type="InterPro" id="IPR011990">
    <property type="entry name" value="TPR-like_helical_dom_sf"/>
</dbReference>
<sequence>MLIKVDTRMVTYAHLVFNQVKYPNPFLWTALIRGYAIQGPFKKSVMLYNCMRREGIGPVSFTFSALFKACGAVLDVSLGRQIHAQTILLGGFASDLFVGNTMIGMYVNCGFLDCGRKVFDEMPDRDLVSWTELIVAYTKSGDMNSAGELFVGLPVKDMVAWTAMVTGLAQNAKPKEAIDYFERMQNAGVETDEVTLVGVISACAQLGVSKYANWARNIAEKSGFGPTHNVVVGSALIDMYSKCGNVEEALKVFEIMKERNVFSYSSMIVGFAMHGRAHAAMQLFHDLVKTDIKPNRVTFVGVLTACTHAGMVEQGRQIFESMEEFYGVAPSANHYACMVDLLGRSGHLKEALELVQTMPMEPNGGVWGALLGSCRIHGNPDIAQVAASHLFELEPDGIGNYILLSNTYASAGMWDDVARVRKLARKKGLQKNPAFSWVESKEGVVHEFFAGDMTHPKCSEIKQALDDLLERLKANGYQPNLGSVLYDVSDDEKKRLLKTHCEKLALAFGLLSTDSTIRIVKNLRICEDCHLFICGASQITGRDVVVRDNMRFHHFHDGKCSCGNFW</sequence>
<dbReference type="Pfam" id="PF01535">
    <property type="entry name" value="PPR"/>
    <property type="match status" value="3"/>
</dbReference>
<dbReference type="PROSITE" id="PS51375">
    <property type="entry name" value="PPR"/>
    <property type="match status" value="5"/>
</dbReference>
<organism evidence="5 6">
    <name type="scientific">Cephalotus follicularis</name>
    <name type="common">Albany pitcher plant</name>
    <dbReference type="NCBI Taxonomy" id="3775"/>
    <lineage>
        <taxon>Eukaryota</taxon>
        <taxon>Viridiplantae</taxon>
        <taxon>Streptophyta</taxon>
        <taxon>Embryophyta</taxon>
        <taxon>Tracheophyta</taxon>
        <taxon>Spermatophyta</taxon>
        <taxon>Magnoliopsida</taxon>
        <taxon>eudicotyledons</taxon>
        <taxon>Gunneridae</taxon>
        <taxon>Pentapetalae</taxon>
        <taxon>rosids</taxon>
        <taxon>fabids</taxon>
        <taxon>Oxalidales</taxon>
        <taxon>Cephalotaceae</taxon>
        <taxon>Cephalotus</taxon>
    </lineage>
</organism>
<dbReference type="InterPro" id="IPR046848">
    <property type="entry name" value="E_motif"/>
</dbReference>
<gene>
    <name evidence="5" type="ORF">CFOL_v3_08801</name>
</gene>
<proteinExistence type="inferred from homology"/>
<dbReference type="Pfam" id="PF20431">
    <property type="entry name" value="E_motif"/>
    <property type="match status" value="1"/>
</dbReference>
<dbReference type="InterPro" id="IPR046849">
    <property type="entry name" value="E2_motif"/>
</dbReference>
<dbReference type="GO" id="GO:0003723">
    <property type="term" value="F:RNA binding"/>
    <property type="evidence" value="ECO:0007669"/>
    <property type="project" value="InterPro"/>
</dbReference>
<name>A0A1Q3BB72_CEPFO</name>
<dbReference type="InParanoid" id="A0A1Q3BB72"/>
<feature type="repeat" description="PPR" evidence="3">
    <location>
        <begin position="24"/>
        <end position="58"/>
    </location>
</feature>
<dbReference type="Proteomes" id="UP000187406">
    <property type="component" value="Unassembled WGS sequence"/>
</dbReference>
<dbReference type="Gene3D" id="1.25.40.10">
    <property type="entry name" value="Tetratricopeptide repeat domain"/>
    <property type="match status" value="3"/>
</dbReference>
<evidence type="ECO:0000313" key="6">
    <source>
        <dbReference type="Proteomes" id="UP000187406"/>
    </source>
</evidence>
<feature type="repeat" description="PPR" evidence="3">
    <location>
        <begin position="95"/>
        <end position="129"/>
    </location>
</feature>
<dbReference type="STRING" id="3775.A0A1Q3BB72"/>
<accession>A0A1Q3BB72</accession>
<keyword evidence="6" id="KW-1185">Reference proteome</keyword>
<dbReference type="GO" id="GO:0008270">
    <property type="term" value="F:zinc ion binding"/>
    <property type="evidence" value="ECO:0007669"/>
    <property type="project" value="InterPro"/>
</dbReference>
<dbReference type="OrthoDB" id="185373at2759"/>
<feature type="domain" description="DYW" evidence="4">
    <location>
        <begin position="476"/>
        <end position="566"/>
    </location>
</feature>
<dbReference type="InterPro" id="IPR046960">
    <property type="entry name" value="PPR_At4g14850-like_plant"/>
</dbReference>
<reference evidence="6" key="1">
    <citation type="submission" date="2016-04" db="EMBL/GenBank/DDBJ databases">
        <title>Cephalotus genome sequencing.</title>
        <authorList>
            <person name="Fukushima K."/>
            <person name="Hasebe M."/>
            <person name="Fang X."/>
        </authorList>
    </citation>
    <scope>NUCLEOTIDE SEQUENCE [LARGE SCALE GENOMIC DNA]</scope>
    <source>
        <strain evidence="6">cv. St1</strain>
    </source>
</reference>
<dbReference type="Pfam" id="PF13041">
    <property type="entry name" value="PPR_2"/>
    <property type="match status" value="3"/>
</dbReference>
<evidence type="ECO:0000256" key="3">
    <source>
        <dbReference type="PROSITE-ProRule" id="PRU00708"/>
    </source>
</evidence>
<protein>
    <submittedName>
        <fullName evidence="5">PPR domain-containing protein/PPR_2 domain-containing protein/DYW_deaminase domain-containing protein</fullName>
    </submittedName>
</protein>
<dbReference type="PANTHER" id="PTHR47926">
    <property type="entry name" value="PENTATRICOPEPTIDE REPEAT-CONTAINING PROTEIN"/>
    <property type="match status" value="1"/>
</dbReference>
<dbReference type="PANTHER" id="PTHR47926:SF523">
    <property type="entry name" value="DYW DOMAIN-CONTAINING PROTEIN"/>
    <property type="match status" value="1"/>
</dbReference>
<dbReference type="FunFam" id="1.25.40.10:FF:001027">
    <property type="entry name" value="Pentatricopeptide repeat-containing protein At5g44230"/>
    <property type="match status" value="1"/>
</dbReference>
<dbReference type="InterPro" id="IPR002885">
    <property type="entry name" value="PPR_rpt"/>
</dbReference>
<evidence type="ECO:0000256" key="1">
    <source>
        <dbReference type="ARBA" id="ARBA00006643"/>
    </source>
</evidence>
<evidence type="ECO:0000313" key="5">
    <source>
        <dbReference type="EMBL" id="GAV65286.1"/>
    </source>
</evidence>
<dbReference type="AlphaFoldDB" id="A0A1Q3BB72"/>
<evidence type="ECO:0000259" key="4">
    <source>
        <dbReference type="Pfam" id="PF14432"/>
    </source>
</evidence>
<dbReference type="Pfam" id="PF20430">
    <property type="entry name" value="Eplus_motif"/>
    <property type="match status" value="1"/>
</dbReference>
<dbReference type="FunCoup" id="A0A1Q3BB72">
    <property type="interactions" value="1130"/>
</dbReference>
<comment type="caution">
    <text evidence="5">The sequence shown here is derived from an EMBL/GenBank/DDBJ whole genome shotgun (WGS) entry which is preliminary data.</text>
</comment>
<feature type="repeat" description="PPR" evidence="3">
    <location>
        <begin position="260"/>
        <end position="294"/>
    </location>
</feature>
<dbReference type="GO" id="GO:0009451">
    <property type="term" value="P:RNA modification"/>
    <property type="evidence" value="ECO:0007669"/>
    <property type="project" value="InterPro"/>
</dbReference>
<dbReference type="EMBL" id="BDDD01000398">
    <property type="protein sequence ID" value="GAV65286.1"/>
    <property type="molecule type" value="Genomic_DNA"/>
</dbReference>
<feature type="repeat" description="PPR" evidence="3">
    <location>
        <begin position="157"/>
        <end position="191"/>
    </location>
</feature>
<evidence type="ECO:0000256" key="2">
    <source>
        <dbReference type="ARBA" id="ARBA00022737"/>
    </source>
</evidence>